<dbReference type="InParanoid" id="A0A0V0QB65"/>
<dbReference type="AlphaFoldDB" id="A0A0V0QB65"/>
<reference evidence="1 2" key="1">
    <citation type="journal article" date="2015" name="Sci. Rep.">
        <title>Genome of the facultative scuticociliatosis pathogen Pseudocohnilembus persalinus provides insight into its virulence through horizontal gene transfer.</title>
        <authorList>
            <person name="Xiong J."/>
            <person name="Wang G."/>
            <person name="Cheng J."/>
            <person name="Tian M."/>
            <person name="Pan X."/>
            <person name="Warren A."/>
            <person name="Jiang C."/>
            <person name="Yuan D."/>
            <person name="Miao W."/>
        </authorList>
    </citation>
    <scope>NUCLEOTIDE SEQUENCE [LARGE SCALE GENOMIC DNA]</scope>
    <source>
        <strain evidence="1">36N120E</strain>
    </source>
</reference>
<evidence type="ECO:0000313" key="2">
    <source>
        <dbReference type="Proteomes" id="UP000054937"/>
    </source>
</evidence>
<dbReference type="EMBL" id="LDAU01000214">
    <property type="protein sequence ID" value="KRW99375.1"/>
    <property type="molecule type" value="Genomic_DNA"/>
</dbReference>
<proteinExistence type="predicted"/>
<sequence>MSIFSPDLGLDPSALRLKVACSTKMSQPGLLRFQFISKKFCLKLGNILKSKIHEQQYNYIFIKYYSDFLIMSIFSPDLGLDPSALRLKVACSTKMSQPGLLKSLIINEFNFSPDLGLDPSALRLKVACSTKMSQPGLLRFQQYQLATFV</sequence>
<organism evidence="1 2">
    <name type="scientific">Pseudocohnilembus persalinus</name>
    <name type="common">Ciliate</name>
    <dbReference type="NCBI Taxonomy" id="266149"/>
    <lineage>
        <taxon>Eukaryota</taxon>
        <taxon>Sar</taxon>
        <taxon>Alveolata</taxon>
        <taxon>Ciliophora</taxon>
        <taxon>Intramacronucleata</taxon>
        <taxon>Oligohymenophorea</taxon>
        <taxon>Scuticociliatia</taxon>
        <taxon>Philasterida</taxon>
        <taxon>Pseudocohnilembidae</taxon>
        <taxon>Pseudocohnilembus</taxon>
    </lineage>
</organism>
<protein>
    <submittedName>
        <fullName evidence="1">Uncharacterized protein</fullName>
    </submittedName>
</protein>
<gene>
    <name evidence="1" type="ORF">PPERSA_02487</name>
</gene>
<evidence type="ECO:0000313" key="1">
    <source>
        <dbReference type="EMBL" id="KRW99375.1"/>
    </source>
</evidence>
<keyword evidence="2" id="KW-1185">Reference proteome</keyword>
<name>A0A0V0QB65_PSEPJ</name>
<dbReference type="Proteomes" id="UP000054937">
    <property type="component" value="Unassembled WGS sequence"/>
</dbReference>
<accession>A0A0V0QB65</accession>
<comment type="caution">
    <text evidence="1">The sequence shown here is derived from an EMBL/GenBank/DDBJ whole genome shotgun (WGS) entry which is preliminary data.</text>
</comment>